<evidence type="ECO:0000256" key="1">
    <source>
        <dbReference type="ARBA" id="ARBA00005725"/>
    </source>
</evidence>
<keyword evidence="3" id="KW-0560">Oxidoreductase</keyword>
<comment type="similarity">
    <text evidence="1">Belongs to the NmrA-type oxidoreductase family. Isoflavone reductase subfamily.</text>
</comment>
<name>A0A9P5H6D2_9HYPO</name>
<dbReference type="AlphaFoldDB" id="A0A9P5H6D2"/>
<dbReference type="GO" id="GO:0016491">
    <property type="term" value="F:oxidoreductase activity"/>
    <property type="evidence" value="ECO:0007669"/>
    <property type="project" value="UniProtKB-KW"/>
</dbReference>
<dbReference type="Pfam" id="PF13460">
    <property type="entry name" value="NAD_binding_10"/>
    <property type="match status" value="1"/>
</dbReference>
<dbReference type="InterPro" id="IPR016040">
    <property type="entry name" value="NAD(P)-bd_dom"/>
</dbReference>
<keyword evidence="6" id="KW-1185">Reference proteome</keyword>
<gene>
    <name evidence="5" type="ORF">G7Z17_g10214</name>
</gene>
<evidence type="ECO:0000256" key="3">
    <source>
        <dbReference type="ARBA" id="ARBA00023002"/>
    </source>
</evidence>
<evidence type="ECO:0000259" key="4">
    <source>
        <dbReference type="Pfam" id="PF13460"/>
    </source>
</evidence>
<comment type="caution">
    <text evidence="5">The sequence shown here is derived from an EMBL/GenBank/DDBJ whole genome shotgun (WGS) entry which is preliminary data.</text>
</comment>
<dbReference type="PANTHER" id="PTHR47706:SF4">
    <property type="entry name" value="NMRA-LIKE DOMAIN-CONTAINING PROTEIN"/>
    <property type="match status" value="1"/>
</dbReference>
<evidence type="ECO:0000313" key="5">
    <source>
        <dbReference type="EMBL" id="KAF7544105.1"/>
    </source>
</evidence>
<protein>
    <recommendedName>
        <fullName evidence="4">NAD(P)-binding domain-containing protein</fullName>
    </recommendedName>
</protein>
<dbReference type="InterPro" id="IPR051609">
    <property type="entry name" value="NmrA/Isoflavone_reductase-like"/>
</dbReference>
<dbReference type="Gene3D" id="3.90.25.10">
    <property type="entry name" value="UDP-galactose 4-epimerase, domain 1"/>
    <property type="match status" value="1"/>
</dbReference>
<dbReference type="PANTHER" id="PTHR47706">
    <property type="entry name" value="NMRA-LIKE FAMILY PROTEIN"/>
    <property type="match status" value="1"/>
</dbReference>
<evidence type="ECO:0000256" key="2">
    <source>
        <dbReference type="ARBA" id="ARBA00022857"/>
    </source>
</evidence>
<evidence type="ECO:0000313" key="6">
    <source>
        <dbReference type="Proteomes" id="UP000722485"/>
    </source>
</evidence>
<proteinExistence type="inferred from homology"/>
<dbReference type="EMBL" id="JAANBB010000322">
    <property type="protein sequence ID" value="KAF7544105.1"/>
    <property type="molecule type" value="Genomic_DNA"/>
</dbReference>
<dbReference type="Gene3D" id="3.40.50.720">
    <property type="entry name" value="NAD(P)-binding Rossmann-like Domain"/>
    <property type="match status" value="1"/>
</dbReference>
<dbReference type="Proteomes" id="UP000722485">
    <property type="component" value="Unassembled WGS sequence"/>
</dbReference>
<accession>A0A9P5H6D2</accession>
<keyword evidence="2" id="KW-0521">NADP</keyword>
<dbReference type="OrthoDB" id="419598at2759"/>
<dbReference type="InterPro" id="IPR036291">
    <property type="entry name" value="NAD(P)-bd_dom_sf"/>
</dbReference>
<reference evidence="5" key="1">
    <citation type="submission" date="2020-03" db="EMBL/GenBank/DDBJ databases">
        <title>Draft Genome Sequence of Cylindrodendrum hubeiense.</title>
        <authorList>
            <person name="Buettner E."/>
            <person name="Kellner H."/>
        </authorList>
    </citation>
    <scope>NUCLEOTIDE SEQUENCE</scope>
    <source>
        <strain evidence="5">IHI 201604</strain>
    </source>
</reference>
<organism evidence="5 6">
    <name type="scientific">Cylindrodendrum hubeiense</name>
    <dbReference type="NCBI Taxonomy" id="595255"/>
    <lineage>
        <taxon>Eukaryota</taxon>
        <taxon>Fungi</taxon>
        <taxon>Dikarya</taxon>
        <taxon>Ascomycota</taxon>
        <taxon>Pezizomycotina</taxon>
        <taxon>Sordariomycetes</taxon>
        <taxon>Hypocreomycetidae</taxon>
        <taxon>Hypocreales</taxon>
        <taxon>Nectriaceae</taxon>
        <taxon>Cylindrodendrum</taxon>
    </lineage>
</organism>
<sequence length="315" mass="34373">MGIVAVAGGTGGVGRALVEAIIARGKHEVKILSRKSNDTLSAEIGAPIIVVDYTSVDGLKDVIEENGFDTVISALSTMPEEGVPPEVTLIQAAQKSKATRRFIPSNWGIPIAGTTAQKLHSTNMKRQAVDELKKTDLEYTVFYAGFFTDFFTGPTIKSYVMPMIFAVDLAHNMAAIPGSGNTPVCFIHTFDLAKYVDLALDMEKWDAEEYVVGDKLTWNEFVKHAEAAKGTKFKVVYDSVEDLENNKITELPSLTKALPFIPVPKEVIFSFSATFGLLCEYGDMDFDENTAFSSKFPEVKPLKIKDALEAAAKAL</sequence>
<dbReference type="SUPFAM" id="SSF51735">
    <property type="entry name" value="NAD(P)-binding Rossmann-fold domains"/>
    <property type="match status" value="1"/>
</dbReference>
<feature type="domain" description="NAD(P)-binding" evidence="4">
    <location>
        <begin position="8"/>
        <end position="150"/>
    </location>
</feature>